<dbReference type="PROSITE" id="PS50191">
    <property type="entry name" value="CRAL_TRIO"/>
    <property type="match status" value="1"/>
</dbReference>
<feature type="domain" description="CRAL-TRIO" evidence="1">
    <location>
        <begin position="162"/>
        <end position="257"/>
    </location>
</feature>
<dbReference type="Proteomes" id="UP001652582">
    <property type="component" value="Chromosome 8"/>
</dbReference>
<dbReference type="SUPFAM" id="SSF52087">
    <property type="entry name" value="CRAL/TRIO domain"/>
    <property type="match status" value="1"/>
</dbReference>
<accession>A0ABM3LIS8</accession>
<keyword evidence="2" id="KW-1185">Reference proteome</keyword>
<reference evidence="3" key="1">
    <citation type="submission" date="2025-08" db="UniProtKB">
        <authorList>
            <consortium name="RefSeq"/>
        </authorList>
    </citation>
    <scope>IDENTIFICATION</scope>
</reference>
<sequence>MHLRCHPFYQCTEDEMLEIRKEVGLKESILQEDIDAILDWFYKEPHLADAFIDRDYVENMLITTRCSREKCKRKIDNFYRHRHYAPEIIQPRIKELSDPDYDPWPFYCQTAIPKLYKGKRISVLKLTDPNPSNFHSEMVIKNTILLGDLRLKYDYMLGDIWIIDILHASIGHLLRNNPMMLQKFARLAQEGIGFKIYEIHIVNASSFSQHMINIFKPLVKPKIMDRVRFHESIEDIQKFIPKEYLPKDFGGDQPSLDEFKDMYKKEIQKPLSKDYLIKCCKQVSNEEKRTGEKYDEDYLMGSFKKLDID</sequence>
<organism evidence="2 3">
    <name type="scientific">Bicyclus anynana</name>
    <name type="common">Squinting bush brown butterfly</name>
    <dbReference type="NCBI Taxonomy" id="110368"/>
    <lineage>
        <taxon>Eukaryota</taxon>
        <taxon>Metazoa</taxon>
        <taxon>Ecdysozoa</taxon>
        <taxon>Arthropoda</taxon>
        <taxon>Hexapoda</taxon>
        <taxon>Insecta</taxon>
        <taxon>Pterygota</taxon>
        <taxon>Neoptera</taxon>
        <taxon>Endopterygota</taxon>
        <taxon>Lepidoptera</taxon>
        <taxon>Glossata</taxon>
        <taxon>Ditrysia</taxon>
        <taxon>Papilionoidea</taxon>
        <taxon>Nymphalidae</taxon>
        <taxon>Satyrinae</taxon>
        <taxon>Satyrini</taxon>
        <taxon>Mycalesina</taxon>
        <taxon>Bicyclus</taxon>
    </lineage>
</organism>
<dbReference type="PRINTS" id="PR00180">
    <property type="entry name" value="CRETINALDHBP"/>
</dbReference>
<dbReference type="InterPro" id="IPR036865">
    <property type="entry name" value="CRAL-TRIO_dom_sf"/>
</dbReference>
<dbReference type="GeneID" id="112054199"/>
<dbReference type="InterPro" id="IPR001251">
    <property type="entry name" value="CRAL-TRIO_dom"/>
</dbReference>
<evidence type="ECO:0000259" key="1">
    <source>
        <dbReference type="PROSITE" id="PS50191"/>
    </source>
</evidence>
<name>A0ABM3LIS8_BICAN</name>
<dbReference type="Pfam" id="PF00650">
    <property type="entry name" value="CRAL_TRIO"/>
    <property type="match status" value="1"/>
</dbReference>
<protein>
    <submittedName>
        <fullName evidence="3">Alpha-tocopherol transfer protein</fullName>
    </submittedName>
</protein>
<gene>
    <name evidence="3" type="primary">LOC112054199</name>
</gene>
<dbReference type="Gene3D" id="3.40.525.10">
    <property type="entry name" value="CRAL-TRIO lipid binding domain"/>
    <property type="match status" value="1"/>
</dbReference>
<dbReference type="PANTHER" id="PTHR10174:SF222">
    <property type="entry name" value="GH10083P-RELATED"/>
    <property type="match status" value="1"/>
</dbReference>
<proteinExistence type="predicted"/>
<dbReference type="CDD" id="cd00170">
    <property type="entry name" value="SEC14"/>
    <property type="match status" value="1"/>
</dbReference>
<evidence type="ECO:0000313" key="3">
    <source>
        <dbReference type="RefSeq" id="XP_052738971.1"/>
    </source>
</evidence>
<dbReference type="Gene3D" id="1.20.5.1200">
    <property type="entry name" value="Alpha-tocopherol transfer"/>
    <property type="match status" value="1"/>
</dbReference>
<dbReference type="PANTHER" id="PTHR10174">
    <property type="entry name" value="ALPHA-TOCOPHEROL TRANSFER PROTEIN-RELATED"/>
    <property type="match status" value="1"/>
</dbReference>
<evidence type="ECO:0000313" key="2">
    <source>
        <dbReference type="Proteomes" id="UP001652582"/>
    </source>
</evidence>
<dbReference type="RefSeq" id="XP_052738971.1">
    <property type="nucleotide sequence ID" value="XM_052883011.1"/>
</dbReference>